<dbReference type="GO" id="GO:0016020">
    <property type="term" value="C:membrane"/>
    <property type="evidence" value="ECO:0007669"/>
    <property type="project" value="UniProtKB-SubCell"/>
</dbReference>
<keyword evidence="5 7" id="KW-0472">Membrane</keyword>
<keyword evidence="3 7" id="KW-0812">Transmembrane</keyword>
<comment type="subcellular location">
    <subcellularLocation>
        <location evidence="1">Membrane</location>
        <topology evidence="1">Multi-pass membrane protein</topology>
    </subcellularLocation>
</comment>
<dbReference type="Proteomes" id="UP000277928">
    <property type="component" value="Unassembled WGS sequence"/>
</dbReference>
<evidence type="ECO:0000256" key="5">
    <source>
        <dbReference type="ARBA" id="ARBA00023136"/>
    </source>
</evidence>
<protein>
    <recommendedName>
        <fullName evidence="7">Palmitoyltransferase</fullName>
        <ecNumber evidence="7">2.3.1.225</ecNumber>
    </recommendedName>
</protein>
<evidence type="ECO:0000256" key="6">
    <source>
        <dbReference type="ARBA" id="ARBA00023315"/>
    </source>
</evidence>
<feature type="transmembrane region" description="Helical" evidence="7">
    <location>
        <begin position="153"/>
        <end position="170"/>
    </location>
</feature>
<dbReference type="PROSITE" id="PS50216">
    <property type="entry name" value="DHHC"/>
    <property type="match status" value="1"/>
</dbReference>
<dbReference type="AlphaFoldDB" id="A0A3P6TMB1"/>
<feature type="transmembrane region" description="Helical" evidence="7">
    <location>
        <begin position="124"/>
        <end position="148"/>
    </location>
</feature>
<dbReference type="EMBL" id="UYRX01001338">
    <property type="protein sequence ID" value="VDK89256.1"/>
    <property type="molecule type" value="Genomic_DNA"/>
</dbReference>
<feature type="domain" description="Palmitoyltransferase DHHC" evidence="8">
    <location>
        <begin position="81"/>
        <end position="220"/>
    </location>
</feature>
<keyword evidence="6 7" id="KW-0012">Acyltransferase</keyword>
<sequence length="285" mass="31852">MKSKKEPLIIFQLIWILAICSLFATILTTPAEIPKCFVPPSDIFEGRNFVEEVVKWANETKLPVRYVTMSTERGNIKCPPFCIYCKVIKPNRTHHCSKCSRCVIRMDHHCPIIGRCIHMHNHKFFLLFLFWSTILCVFVVCVTTPALYQRTSIVLWSLSGMVGMLMPGYVQQAPPSINGLVATCLVASGVLNALICGISLSVFVGQLICLLFQNATTLESSSVQLCCATSGHRHAIDSTSYDLGSSWRNFCSIFGSNALLWLLPIATTYGNGYFNRVNVKKRSIT</sequence>
<dbReference type="EC" id="2.3.1.225" evidence="7"/>
<organism evidence="9 10">
    <name type="scientific">Litomosoides sigmodontis</name>
    <name type="common">Filarial nematode worm</name>
    <dbReference type="NCBI Taxonomy" id="42156"/>
    <lineage>
        <taxon>Eukaryota</taxon>
        <taxon>Metazoa</taxon>
        <taxon>Ecdysozoa</taxon>
        <taxon>Nematoda</taxon>
        <taxon>Chromadorea</taxon>
        <taxon>Rhabditida</taxon>
        <taxon>Spirurina</taxon>
        <taxon>Spiruromorpha</taxon>
        <taxon>Filarioidea</taxon>
        <taxon>Onchocercidae</taxon>
        <taxon>Litomosoides</taxon>
    </lineage>
</organism>
<keyword evidence="4 7" id="KW-1133">Transmembrane helix</keyword>
<dbReference type="InterPro" id="IPR001594">
    <property type="entry name" value="Palmitoyltrfase_DHHC"/>
</dbReference>
<comment type="catalytic activity">
    <reaction evidence="7">
        <text>L-cysteinyl-[protein] + hexadecanoyl-CoA = S-hexadecanoyl-L-cysteinyl-[protein] + CoA</text>
        <dbReference type="Rhea" id="RHEA:36683"/>
        <dbReference type="Rhea" id="RHEA-COMP:10131"/>
        <dbReference type="Rhea" id="RHEA-COMP:11032"/>
        <dbReference type="ChEBI" id="CHEBI:29950"/>
        <dbReference type="ChEBI" id="CHEBI:57287"/>
        <dbReference type="ChEBI" id="CHEBI:57379"/>
        <dbReference type="ChEBI" id="CHEBI:74151"/>
        <dbReference type="EC" id="2.3.1.225"/>
    </reaction>
</comment>
<evidence type="ECO:0000256" key="7">
    <source>
        <dbReference type="RuleBase" id="RU079119"/>
    </source>
</evidence>
<evidence type="ECO:0000256" key="4">
    <source>
        <dbReference type="ARBA" id="ARBA00022989"/>
    </source>
</evidence>
<dbReference type="OMA" id="CAHIFPY"/>
<dbReference type="OrthoDB" id="4096362at2759"/>
<accession>A0A3P6TMB1</accession>
<gene>
    <name evidence="9" type="ORF">NLS_LOCUS9056</name>
</gene>
<dbReference type="PANTHER" id="PTHR12246">
    <property type="entry name" value="PALMITOYLTRANSFERASE ZDHHC16"/>
    <property type="match status" value="1"/>
</dbReference>
<evidence type="ECO:0000259" key="8">
    <source>
        <dbReference type="Pfam" id="PF01529"/>
    </source>
</evidence>
<comment type="domain">
    <text evidence="7">The DHHC domain is required for palmitoyltransferase activity.</text>
</comment>
<keyword evidence="10" id="KW-1185">Reference proteome</keyword>
<evidence type="ECO:0000313" key="10">
    <source>
        <dbReference type="Proteomes" id="UP000277928"/>
    </source>
</evidence>
<dbReference type="GO" id="GO:0019706">
    <property type="term" value="F:protein-cysteine S-palmitoyltransferase activity"/>
    <property type="evidence" value="ECO:0007669"/>
    <property type="project" value="UniProtKB-EC"/>
</dbReference>
<dbReference type="InterPro" id="IPR039859">
    <property type="entry name" value="PFA4/ZDH16/20/ERF2-like"/>
</dbReference>
<proteinExistence type="inferred from homology"/>
<feature type="transmembrane region" description="Helical" evidence="7">
    <location>
        <begin position="190"/>
        <end position="212"/>
    </location>
</feature>
<dbReference type="STRING" id="42156.A0A3P6TMB1"/>
<name>A0A3P6TMB1_LITSI</name>
<evidence type="ECO:0000313" key="9">
    <source>
        <dbReference type="EMBL" id="VDK89256.1"/>
    </source>
</evidence>
<reference evidence="9 10" key="1">
    <citation type="submission" date="2018-08" db="EMBL/GenBank/DDBJ databases">
        <authorList>
            <person name="Laetsch R D."/>
            <person name="Stevens L."/>
            <person name="Kumar S."/>
            <person name="Blaxter L. M."/>
        </authorList>
    </citation>
    <scope>NUCLEOTIDE SEQUENCE [LARGE SCALE GENOMIC DNA]</scope>
</reference>
<comment type="similarity">
    <text evidence="7">Belongs to the DHHC palmitoyltransferase family.</text>
</comment>
<dbReference type="Pfam" id="PF01529">
    <property type="entry name" value="DHHC"/>
    <property type="match status" value="1"/>
</dbReference>
<evidence type="ECO:0000256" key="3">
    <source>
        <dbReference type="ARBA" id="ARBA00022692"/>
    </source>
</evidence>
<evidence type="ECO:0000256" key="2">
    <source>
        <dbReference type="ARBA" id="ARBA00022679"/>
    </source>
</evidence>
<keyword evidence="2 7" id="KW-0808">Transferase</keyword>
<evidence type="ECO:0000256" key="1">
    <source>
        <dbReference type="ARBA" id="ARBA00004141"/>
    </source>
</evidence>